<dbReference type="EMBL" id="BTSX01000002">
    <property type="protein sequence ID" value="GMS82805.1"/>
    <property type="molecule type" value="Genomic_DNA"/>
</dbReference>
<feature type="non-terminal residue" evidence="2">
    <location>
        <position position="1"/>
    </location>
</feature>
<evidence type="ECO:0000256" key="1">
    <source>
        <dbReference type="SAM" id="MobiDB-lite"/>
    </source>
</evidence>
<proteinExistence type="predicted"/>
<accession>A0AAV5SIT1</accession>
<evidence type="ECO:0000313" key="3">
    <source>
        <dbReference type="Proteomes" id="UP001432027"/>
    </source>
</evidence>
<sequence length="69" mass="7661">PTRSSLDRQTSSLHCPVMHISSCSPHRSRFPPTLDRSHSLRDPLPRGGTWTRQNRGLLHEGGVLLHGAV</sequence>
<keyword evidence="3" id="KW-1185">Reference proteome</keyword>
<protein>
    <submittedName>
        <fullName evidence="2">Uncharacterized protein</fullName>
    </submittedName>
</protein>
<comment type="caution">
    <text evidence="2">The sequence shown here is derived from an EMBL/GenBank/DDBJ whole genome shotgun (WGS) entry which is preliminary data.</text>
</comment>
<feature type="region of interest" description="Disordered" evidence="1">
    <location>
        <begin position="24"/>
        <end position="53"/>
    </location>
</feature>
<dbReference type="Proteomes" id="UP001432027">
    <property type="component" value="Unassembled WGS sequence"/>
</dbReference>
<gene>
    <name evidence="2" type="ORF">PENTCL1PPCAC_4980</name>
</gene>
<evidence type="ECO:0000313" key="2">
    <source>
        <dbReference type="EMBL" id="GMS82805.1"/>
    </source>
</evidence>
<organism evidence="2 3">
    <name type="scientific">Pristionchus entomophagus</name>
    <dbReference type="NCBI Taxonomy" id="358040"/>
    <lineage>
        <taxon>Eukaryota</taxon>
        <taxon>Metazoa</taxon>
        <taxon>Ecdysozoa</taxon>
        <taxon>Nematoda</taxon>
        <taxon>Chromadorea</taxon>
        <taxon>Rhabditida</taxon>
        <taxon>Rhabditina</taxon>
        <taxon>Diplogasteromorpha</taxon>
        <taxon>Diplogasteroidea</taxon>
        <taxon>Neodiplogasteridae</taxon>
        <taxon>Pristionchus</taxon>
    </lineage>
</organism>
<dbReference type="AlphaFoldDB" id="A0AAV5SIT1"/>
<name>A0AAV5SIT1_9BILA</name>
<reference evidence="2" key="1">
    <citation type="submission" date="2023-10" db="EMBL/GenBank/DDBJ databases">
        <title>Genome assembly of Pristionchus species.</title>
        <authorList>
            <person name="Yoshida K."/>
            <person name="Sommer R.J."/>
        </authorList>
    </citation>
    <scope>NUCLEOTIDE SEQUENCE</scope>
    <source>
        <strain evidence="2">RS0144</strain>
    </source>
</reference>
<feature type="compositionally biased region" description="Basic and acidic residues" evidence="1">
    <location>
        <begin position="35"/>
        <end position="44"/>
    </location>
</feature>